<dbReference type="GeneID" id="95551773"/>
<dbReference type="Proteomes" id="UP000192911">
    <property type="component" value="Unassembled WGS sequence"/>
</dbReference>
<dbReference type="GO" id="GO:0008320">
    <property type="term" value="F:protein transmembrane transporter activity"/>
    <property type="evidence" value="ECO:0007669"/>
    <property type="project" value="TreeGrafter"/>
</dbReference>
<evidence type="ECO:0000256" key="2">
    <source>
        <dbReference type="ARBA" id="ARBA00022692"/>
    </source>
</evidence>
<sequence length="561" mass="59914">MTRTRPWLMALALAGMPAAVAAQARPAASGNPLQALPQIEAPSKAPNVSVQVEHRTPALEQLLASRLTPSKIQIEGVRALPFADVAARFSTLVGKDITIAELIETADSVTRLYQQRGYALSFAFVPAQTFENGNVRITVVEGYVSEVTVTGNAGPSERKVREIAEPIRRERPLRRDTFERYVNTLGLLPGLTIAATVPPPRSTDGATALELNVVRKAINAGAGIDLHHPGVQGLLSMTENGLAGFGEQLSLSALAPPGRDRQTYVAANAALPVGTNGVVTHLDAAHYRGHPVDNPGLPSYVERTVVNEKLGLSASFPLYLRDAHKLTATVGGYASHDENSYRNTINGARLGLRSQVRVLQAQLDYTEALPRQTRRANLTVAKAFDVLGASKAGDTNVPGVTQTNPVSLNFVRTTASASQSNEWPWKIGTTVSLAGQYSPSTLPTSEQVAFGAQRFALGYQPGEASGDSGWAAAFEINRPLAIHLPYLQTLTPYVSFDLARVYLHTGAPAPAKLASVAIGLRITDAKHYSVDLSLAKAVADAPIESPSRSPRLNATFSYQLF</sequence>
<organism evidence="7 8">
    <name type="scientific">Trinickia caryophylli</name>
    <name type="common">Paraburkholderia caryophylli</name>
    <dbReference type="NCBI Taxonomy" id="28094"/>
    <lineage>
        <taxon>Bacteria</taxon>
        <taxon>Pseudomonadati</taxon>
        <taxon>Pseudomonadota</taxon>
        <taxon>Betaproteobacteria</taxon>
        <taxon>Burkholderiales</taxon>
        <taxon>Burkholderiaceae</taxon>
        <taxon>Trinickia</taxon>
    </lineage>
</organism>
<feature type="signal peptide" evidence="4">
    <location>
        <begin position="1"/>
        <end position="21"/>
    </location>
</feature>
<evidence type="ECO:0000256" key="1">
    <source>
        <dbReference type="ARBA" id="ARBA00022452"/>
    </source>
</evidence>
<keyword evidence="1" id="KW-1134">Transmembrane beta strand</keyword>
<evidence type="ECO:0000256" key="3">
    <source>
        <dbReference type="ARBA" id="ARBA00023237"/>
    </source>
</evidence>
<dbReference type="InterPro" id="IPR005565">
    <property type="entry name" value="Hemolysn_activator_HlyB_C"/>
</dbReference>
<proteinExistence type="predicted"/>
<dbReference type="Pfam" id="PF03865">
    <property type="entry name" value="ShlB"/>
    <property type="match status" value="1"/>
</dbReference>
<dbReference type="RefSeq" id="WP_085229530.1">
    <property type="nucleotide sequence ID" value="NZ_BSQD01000013.1"/>
</dbReference>
<keyword evidence="8" id="KW-1185">Reference proteome</keyword>
<dbReference type="AlphaFoldDB" id="A0A1X7G9A0"/>
<dbReference type="Pfam" id="PF08479">
    <property type="entry name" value="POTRA_2"/>
    <property type="match status" value="1"/>
</dbReference>
<dbReference type="Gene3D" id="2.40.160.50">
    <property type="entry name" value="membrane protein fhac: a member of the omp85/tpsb transporter family"/>
    <property type="match status" value="1"/>
</dbReference>
<feature type="chain" id="PRO_5013321783" evidence="4">
    <location>
        <begin position="22"/>
        <end position="561"/>
    </location>
</feature>
<protein>
    <submittedName>
        <fullName evidence="7">Hemolysin activation/secretion protein</fullName>
    </submittedName>
</protein>
<feature type="domain" description="Haemolysin activator HlyB C-terminal" evidence="5">
    <location>
        <begin position="308"/>
        <end position="521"/>
    </location>
</feature>
<evidence type="ECO:0000259" key="6">
    <source>
        <dbReference type="Pfam" id="PF08479"/>
    </source>
</evidence>
<reference evidence="8" key="1">
    <citation type="submission" date="2017-04" db="EMBL/GenBank/DDBJ databases">
        <authorList>
            <person name="Varghese N."/>
            <person name="Submissions S."/>
        </authorList>
    </citation>
    <scope>NUCLEOTIDE SEQUENCE [LARGE SCALE GENOMIC DNA]</scope>
    <source>
        <strain evidence="8">Ballard 720</strain>
    </source>
</reference>
<keyword evidence="3" id="KW-0998">Cell outer membrane</keyword>
<name>A0A1X7G9A0_TRICW</name>
<dbReference type="PANTHER" id="PTHR34597:SF6">
    <property type="entry name" value="BLR6126 PROTEIN"/>
    <property type="match status" value="1"/>
</dbReference>
<gene>
    <name evidence="7" type="ORF">SAMN06295900_11496</name>
</gene>
<evidence type="ECO:0000256" key="4">
    <source>
        <dbReference type="SAM" id="SignalP"/>
    </source>
</evidence>
<evidence type="ECO:0000313" key="8">
    <source>
        <dbReference type="Proteomes" id="UP000192911"/>
    </source>
</evidence>
<dbReference type="GO" id="GO:0046819">
    <property type="term" value="P:protein secretion by the type V secretion system"/>
    <property type="evidence" value="ECO:0007669"/>
    <property type="project" value="TreeGrafter"/>
</dbReference>
<dbReference type="Gene3D" id="3.10.20.310">
    <property type="entry name" value="membrane protein fhac"/>
    <property type="match status" value="1"/>
</dbReference>
<dbReference type="STRING" id="28094.SAMN06295900_11496"/>
<dbReference type="GO" id="GO:0098046">
    <property type="term" value="C:type V protein secretion system complex"/>
    <property type="evidence" value="ECO:0007669"/>
    <property type="project" value="TreeGrafter"/>
</dbReference>
<keyword evidence="2" id="KW-0812">Transmembrane</keyword>
<dbReference type="InterPro" id="IPR013686">
    <property type="entry name" value="Polypept-transport_assoc_ShlB"/>
</dbReference>
<dbReference type="PANTHER" id="PTHR34597">
    <property type="entry name" value="SLR1661 PROTEIN"/>
    <property type="match status" value="1"/>
</dbReference>
<feature type="domain" description="Polypeptide-transport-associated ShlB-type" evidence="6">
    <location>
        <begin position="68"/>
        <end position="142"/>
    </location>
</feature>
<evidence type="ECO:0000313" key="7">
    <source>
        <dbReference type="EMBL" id="SMF66237.1"/>
    </source>
</evidence>
<dbReference type="InterPro" id="IPR051544">
    <property type="entry name" value="TPS_OM_transporter"/>
</dbReference>
<keyword evidence="4" id="KW-0732">Signal</keyword>
<dbReference type="OrthoDB" id="5753546at2"/>
<evidence type="ECO:0000259" key="5">
    <source>
        <dbReference type="Pfam" id="PF03865"/>
    </source>
</evidence>
<accession>A0A1X7G9A0</accession>
<dbReference type="EMBL" id="FXAH01000014">
    <property type="protein sequence ID" value="SMF66237.1"/>
    <property type="molecule type" value="Genomic_DNA"/>
</dbReference>
<keyword evidence="1" id="KW-0472">Membrane</keyword>